<protein>
    <submittedName>
        <fullName evidence="2">Uncharacterized protein</fullName>
    </submittedName>
</protein>
<name>A0A017T5A2_9BACT</name>
<evidence type="ECO:0000313" key="2">
    <source>
        <dbReference type="EMBL" id="EYF04448.1"/>
    </source>
</evidence>
<keyword evidence="3" id="KW-1185">Reference proteome</keyword>
<dbReference type="EMBL" id="ASRX01000033">
    <property type="protein sequence ID" value="EYF04448.1"/>
    <property type="molecule type" value="Genomic_DNA"/>
</dbReference>
<feature type="region of interest" description="Disordered" evidence="1">
    <location>
        <begin position="134"/>
        <end position="190"/>
    </location>
</feature>
<gene>
    <name evidence="2" type="ORF">CAP_4416</name>
</gene>
<proteinExistence type="predicted"/>
<comment type="caution">
    <text evidence="2">The sequence shown here is derived from an EMBL/GenBank/DDBJ whole genome shotgun (WGS) entry which is preliminary data.</text>
</comment>
<evidence type="ECO:0000313" key="3">
    <source>
        <dbReference type="Proteomes" id="UP000019678"/>
    </source>
</evidence>
<reference evidence="2 3" key="1">
    <citation type="submission" date="2013-05" db="EMBL/GenBank/DDBJ databases">
        <title>Genome assembly of Chondromyces apiculatus DSM 436.</title>
        <authorList>
            <person name="Sharma G."/>
            <person name="Khatri I."/>
            <person name="Kaur C."/>
            <person name="Mayilraj S."/>
            <person name="Subramanian S."/>
        </authorList>
    </citation>
    <scope>NUCLEOTIDE SEQUENCE [LARGE SCALE GENOMIC DNA]</scope>
    <source>
        <strain evidence="2 3">DSM 436</strain>
    </source>
</reference>
<evidence type="ECO:0000256" key="1">
    <source>
        <dbReference type="SAM" id="MobiDB-lite"/>
    </source>
</evidence>
<sequence length="190" mass="20451">MHIDARGVLLKYVDGADLSKVLKLRNHHDRAMNNIMVLTEAQIELAGLNEGDVERLRARITEYRTVLMFLAAAQQMTDNLQQTVYVLGHDIAAAIGEITAQARRRAKVSPDRGEILNALNQVIDYQLAPAKKGKLTRKAKKEAAEGSGKPETPAPSGDEPGKSGAAAPKQAGVRKAAAHWEDEGPVSVAG</sequence>
<dbReference type="Proteomes" id="UP000019678">
    <property type="component" value="Unassembled WGS sequence"/>
</dbReference>
<accession>A0A017T5A2</accession>
<organism evidence="2 3">
    <name type="scientific">Chondromyces apiculatus DSM 436</name>
    <dbReference type="NCBI Taxonomy" id="1192034"/>
    <lineage>
        <taxon>Bacteria</taxon>
        <taxon>Pseudomonadati</taxon>
        <taxon>Myxococcota</taxon>
        <taxon>Polyangia</taxon>
        <taxon>Polyangiales</taxon>
        <taxon>Polyangiaceae</taxon>
        <taxon>Chondromyces</taxon>
    </lineage>
</organism>
<dbReference type="AlphaFoldDB" id="A0A017T5A2"/>